<accession>A0A6C0LXD3</accession>
<dbReference type="EMBL" id="MN740564">
    <property type="protein sequence ID" value="QHU33902.1"/>
    <property type="molecule type" value="Genomic_DNA"/>
</dbReference>
<name>A0A6C0LXD3_9ZZZZ</name>
<proteinExistence type="predicted"/>
<evidence type="ECO:0000313" key="1">
    <source>
        <dbReference type="EMBL" id="QHU33902.1"/>
    </source>
</evidence>
<dbReference type="AlphaFoldDB" id="A0A6C0LXD3"/>
<reference evidence="1" key="1">
    <citation type="journal article" date="2020" name="Nature">
        <title>Giant virus diversity and host interactions through global metagenomics.</title>
        <authorList>
            <person name="Schulz F."/>
            <person name="Roux S."/>
            <person name="Paez-Espino D."/>
            <person name="Jungbluth S."/>
            <person name="Walsh D.A."/>
            <person name="Denef V.J."/>
            <person name="McMahon K.D."/>
            <person name="Konstantinidis K.T."/>
            <person name="Eloe-Fadrosh E.A."/>
            <person name="Kyrpides N.C."/>
            <person name="Woyke T."/>
        </authorList>
    </citation>
    <scope>NUCLEOTIDE SEQUENCE</scope>
    <source>
        <strain evidence="1">GVMAG-S-1016704-142</strain>
    </source>
</reference>
<sequence>MSSNIVWLENPIVNGDFKCNGILNASQFVNNIMGTTYSQEVVEFMAGDIQDALSTQILKILNNIPGQNATAFQGQNMKVTNWTEITSFDPFKKNKYGVDSNPKQLDSCIF</sequence>
<protein>
    <submittedName>
        <fullName evidence="1">Uncharacterized protein</fullName>
    </submittedName>
</protein>
<organism evidence="1">
    <name type="scientific">viral metagenome</name>
    <dbReference type="NCBI Taxonomy" id="1070528"/>
    <lineage>
        <taxon>unclassified sequences</taxon>
        <taxon>metagenomes</taxon>
        <taxon>organismal metagenomes</taxon>
    </lineage>
</organism>